<dbReference type="EMBL" id="CM002871">
    <property type="protein sequence ID" value="KFK38155.1"/>
    <property type="molecule type" value="Genomic_DNA"/>
</dbReference>
<dbReference type="PANTHER" id="PTHR45932:SF6">
    <property type="entry name" value="PATELLIN-3"/>
    <property type="match status" value="1"/>
</dbReference>
<feature type="region of interest" description="Disordered" evidence="1">
    <location>
        <begin position="1"/>
        <end position="39"/>
    </location>
</feature>
<feature type="compositionally biased region" description="Acidic residues" evidence="1">
    <location>
        <begin position="1"/>
        <end position="11"/>
    </location>
</feature>
<dbReference type="Pfam" id="PF25099">
    <property type="entry name" value="GOLD_PATL1_C"/>
    <property type="match status" value="1"/>
</dbReference>
<dbReference type="SUPFAM" id="SSF52087">
    <property type="entry name" value="CRAL/TRIO domain"/>
    <property type="match status" value="1"/>
</dbReference>
<evidence type="ECO:0000313" key="4">
    <source>
        <dbReference type="Proteomes" id="UP000029120"/>
    </source>
</evidence>
<dbReference type="AlphaFoldDB" id="A0A087H7Q3"/>
<accession>A0A087H7Q3</accession>
<dbReference type="GO" id="GO:0008289">
    <property type="term" value="F:lipid binding"/>
    <property type="evidence" value="ECO:0007669"/>
    <property type="project" value="InterPro"/>
</dbReference>
<evidence type="ECO:0000259" key="2">
    <source>
        <dbReference type="Pfam" id="PF25099"/>
    </source>
</evidence>
<dbReference type="Gene3D" id="3.40.525.10">
    <property type="entry name" value="CRAL-TRIO lipid binding domain"/>
    <property type="match status" value="2"/>
</dbReference>
<proteinExistence type="predicted"/>
<keyword evidence="4" id="KW-1185">Reference proteome</keyword>
<dbReference type="InterPro" id="IPR044834">
    <property type="entry name" value="PATL"/>
</dbReference>
<dbReference type="InterPro" id="IPR056794">
    <property type="entry name" value="PATL1-6_C_GOLD"/>
</dbReference>
<dbReference type="InterPro" id="IPR001251">
    <property type="entry name" value="CRAL-TRIO_dom"/>
</dbReference>
<feature type="compositionally biased region" description="Pro residues" evidence="1">
    <location>
        <begin position="17"/>
        <end position="34"/>
    </location>
</feature>
<organism evidence="3 4">
    <name type="scientific">Arabis alpina</name>
    <name type="common">Alpine rock-cress</name>
    <dbReference type="NCBI Taxonomy" id="50452"/>
    <lineage>
        <taxon>Eukaryota</taxon>
        <taxon>Viridiplantae</taxon>
        <taxon>Streptophyta</taxon>
        <taxon>Embryophyta</taxon>
        <taxon>Tracheophyta</taxon>
        <taxon>Spermatophyta</taxon>
        <taxon>Magnoliopsida</taxon>
        <taxon>eudicotyledons</taxon>
        <taxon>Gunneridae</taxon>
        <taxon>Pentapetalae</taxon>
        <taxon>rosids</taxon>
        <taxon>malvids</taxon>
        <taxon>Brassicales</taxon>
        <taxon>Brassicaceae</taxon>
        <taxon>Arabideae</taxon>
        <taxon>Arabis</taxon>
    </lineage>
</organism>
<dbReference type="Gramene" id="KFK38155">
    <property type="protein sequence ID" value="KFK38155"/>
    <property type="gene ID" value="AALP_AA3G076100"/>
</dbReference>
<evidence type="ECO:0000313" key="3">
    <source>
        <dbReference type="EMBL" id="KFK38155.1"/>
    </source>
</evidence>
<name>A0A087H7Q3_ARAAL</name>
<sequence length="376" mass="42861">MGSEDESEEIQAVDAALPPPTVPDQPARQPPTEPHQPLQLELSYKKRRKLETLRDQVRGGSFENWSSLVTDATETSSSCFLALRFRYLHLRRKSKSLKSLKETMEWRRENDIEKLVQGELESAGGSEKPLFMHGHDRKGHPVCYYRVYSEFTKDLLADAAKRNSFKKDFWKILFMEKMVRNLDFRSLEAKQAGQLLLDNYPEFVYRYVCIDNSWHSRFTFTLTSQFKSKRSKHNIISVAPSSFVAALCIFIAPNQIPLAFGGFSEDPGDISPKDKSAYVNVQAKQQHIVEFPCNEKREIVLKMRVFAHPLMCKADFVPKGDAIEVVLLPEVEIQENGGVKSHKFIVDEPGTVLLTVVNSTKNKNALLVYTCSDNPV</sequence>
<dbReference type="Proteomes" id="UP000029120">
    <property type="component" value="Chromosome 3"/>
</dbReference>
<feature type="domain" description="Patellin-1-6 C-terminal GOLD" evidence="2">
    <location>
        <begin position="283"/>
        <end position="363"/>
    </location>
</feature>
<protein>
    <recommendedName>
        <fullName evidence="2">Patellin-1-6 C-terminal GOLD domain-containing protein</fullName>
    </recommendedName>
</protein>
<reference evidence="4" key="1">
    <citation type="journal article" date="2015" name="Nat. Plants">
        <title>Genome expansion of Arabis alpina linked with retrotransposition and reduced symmetric DNA methylation.</title>
        <authorList>
            <person name="Willing E.M."/>
            <person name="Rawat V."/>
            <person name="Mandakova T."/>
            <person name="Maumus F."/>
            <person name="James G.V."/>
            <person name="Nordstroem K.J."/>
            <person name="Becker C."/>
            <person name="Warthmann N."/>
            <person name="Chica C."/>
            <person name="Szarzynska B."/>
            <person name="Zytnicki M."/>
            <person name="Albani M.C."/>
            <person name="Kiefer C."/>
            <person name="Bergonzi S."/>
            <person name="Castaings L."/>
            <person name="Mateos J.L."/>
            <person name="Berns M.C."/>
            <person name="Bujdoso N."/>
            <person name="Piofczyk T."/>
            <person name="de Lorenzo L."/>
            <person name="Barrero-Sicilia C."/>
            <person name="Mateos I."/>
            <person name="Piednoel M."/>
            <person name="Hagmann J."/>
            <person name="Chen-Min-Tao R."/>
            <person name="Iglesias-Fernandez R."/>
            <person name="Schuster S.C."/>
            <person name="Alonso-Blanco C."/>
            <person name="Roudier F."/>
            <person name="Carbonero P."/>
            <person name="Paz-Ares J."/>
            <person name="Davis S.J."/>
            <person name="Pecinka A."/>
            <person name="Quesneville H."/>
            <person name="Colot V."/>
            <person name="Lysak M.A."/>
            <person name="Weigel D."/>
            <person name="Coupland G."/>
            <person name="Schneeberger K."/>
        </authorList>
    </citation>
    <scope>NUCLEOTIDE SEQUENCE [LARGE SCALE GENOMIC DNA]</scope>
    <source>
        <strain evidence="4">cv. Pajares</strain>
    </source>
</reference>
<evidence type="ECO:0000256" key="1">
    <source>
        <dbReference type="SAM" id="MobiDB-lite"/>
    </source>
</evidence>
<dbReference type="InterPro" id="IPR036865">
    <property type="entry name" value="CRAL-TRIO_dom_sf"/>
</dbReference>
<dbReference type="CDD" id="cd00170">
    <property type="entry name" value="SEC14"/>
    <property type="match status" value="1"/>
</dbReference>
<dbReference type="PANTHER" id="PTHR45932">
    <property type="entry name" value="PATELLIN-1"/>
    <property type="match status" value="1"/>
</dbReference>
<gene>
    <name evidence="3" type="ordered locus">AALP_Aa3g076100</name>
</gene>